<dbReference type="Pfam" id="PF05949">
    <property type="entry name" value="DUF881"/>
    <property type="match status" value="1"/>
</dbReference>
<dbReference type="Proteomes" id="UP000035704">
    <property type="component" value="Chromosome"/>
</dbReference>
<keyword evidence="3" id="KW-1185">Reference proteome</keyword>
<dbReference type="KEGG" id="cace:CACET_c29000"/>
<evidence type="ECO:0000256" key="1">
    <source>
        <dbReference type="ARBA" id="ARBA00009108"/>
    </source>
</evidence>
<dbReference type="EMBL" id="CP009687">
    <property type="protein sequence ID" value="AKL96345.1"/>
    <property type="molecule type" value="Genomic_DNA"/>
</dbReference>
<dbReference type="OrthoDB" id="9776196at2"/>
<dbReference type="AlphaFoldDB" id="A0A0D8IA71"/>
<dbReference type="PATRIC" id="fig|84022.5.peg.317"/>
<protein>
    <submittedName>
        <fullName evidence="2">Uncharacterized protein</fullName>
    </submittedName>
</protein>
<evidence type="ECO:0000313" key="3">
    <source>
        <dbReference type="Proteomes" id="UP000035704"/>
    </source>
</evidence>
<sequence>MGLKEKVTIAVLCGILGLIISLQFNVVKKETKGGHLSTERLQQLTMELSNLKTEKEKLNEELAYLDERLKAYEMSETDENSIIKNLKKDLERHQLLAGYKEGKGPGIVITIDDPPKDFSMLGEESTVMYYYDFLIALINQLNAAGAEGISINDQRYIATTEIHPASNTMFINAVPTRPPITIKAIGNPESLEAAMNMKFGVIWTMREKNLQVNVKKEDSITLPRYNKVIQYQYAKPVEYSYTE</sequence>
<dbReference type="InterPro" id="IPR010273">
    <property type="entry name" value="DUF881"/>
</dbReference>
<dbReference type="PANTHER" id="PTHR37313">
    <property type="entry name" value="UPF0749 PROTEIN RV1825"/>
    <property type="match status" value="1"/>
</dbReference>
<organism evidence="2 3">
    <name type="scientific">Clostridium aceticum</name>
    <dbReference type="NCBI Taxonomy" id="84022"/>
    <lineage>
        <taxon>Bacteria</taxon>
        <taxon>Bacillati</taxon>
        <taxon>Bacillota</taxon>
        <taxon>Clostridia</taxon>
        <taxon>Eubacteriales</taxon>
        <taxon>Clostridiaceae</taxon>
        <taxon>Clostridium</taxon>
    </lineage>
</organism>
<comment type="similarity">
    <text evidence="1">Belongs to the UPF0749 family.</text>
</comment>
<gene>
    <name evidence="2" type="ORF">CACET_c29000</name>
</gene>
<dbReference type="Gene3D" id="3.30.70.1880">
    <property type="entry name" value="Protein of unknown function DUF881"/>
    <property type="match status" value="1"/>
</dbReference>
<accession>A0A0D8IA71</accession>
<dbReference type="PANTHER" id="PTHR37313:SF2">
    <property type="entry name" value="UPF0749 PROTEIN YLXX"/>
    <property type="match status" value="1"/>
</dbReference>
<name>A0A0D8IA71_9CLOT</name>
<evidence type="ECO:0000313" key="2">
    <source>
        <dbReference type="EMBL" id="AKL96345.1"/>
    </source>
</evidence>
<reference evidence="2 3" key="1">
    <citation type="submission" date="2014-10" db="EMBL/GenBank/DDBJ databases">
        <title>Genome sequence of Clostridium aceticum DSM 1496.</title>
        <authorList>
            <person name="Poehlein A."/>
            <person name="Schiel-Bengelsdorf B."/>
            <person name="Gottschalk G."/>
            <person name="Duerre P."/>
            <person name="Daniel R."/>
        </authorList>
    </citation>
    <scope>NUCLEOTIDE SEQUENCE [LARGE SCALE GENOMIC DNA]</scope>
    <source>
        <strain evidence="2 3">DSM 1496</strain>
    </source>
</reference>
<dbReference type="STRING" id="84022.CACET_c29000"/>
<dbReference type="RefSeq" id="WP_044824885.1">
    <property type="nucleotide sequence ID" value="NZ_CP009687.1"/>
</dbReference>
<proteinExistence type="inferred from homology"/>